<gene>
    <name evidence="1" type="ORF">ENH88_04745</name>
</gene>
<protein>
    <submittedName>
        <fullName evidence="1">Uncharacterized protein</fullName>
    </submittedName>
</protein>
<comment type="caution">
    <text evidence="1">The sequence shown here is derived from an EMBL/GenBank/DDBJ whole genome shotgun (WGS) entry which is preliminary data.</text>
</comment>
<evidence type="ECO:0000313" key="1">
    <source>
        <dbReference type="EMBL" id="HEA15753.1"/>
    </source>
</evidence>
<proteinExistence type="predicted"/>
<accession>A0A7V1CWT1</accession>
<sequence length="182" mass="20445">MYKTEFIEAVKRSSRLGLTVPDVGSCDSSSFLQKTNPIELATVIKKEMGLLTEKEIVGQCLSLHYRLKQVFTDFFDCPIFYTIGYVEFKNSTMFKQTEESLVEMLKTGVEGEVSLHAWLTLPSMEVLDFSLPTSYAKVNNIPEGIGSAIAEQANKLSSNGMTYKPLIVGEDFLFKSKIVRLF</sequence>
<reference evidence="1" key="1">
    <citation type="journal article" date="2020" name="mSystems">
        <title>Genome- and Community-Level Interaction Insights into Carbon Utilization and Element Cycling Functions of Hydrothermarchaeota in Hydrothermal Sediment.</title>
        <authorList>
            <person name="Zhou Z."/>
            <person name="Liu Y."/>
            <person name="Xu W."/>
            <person name="Pan J."/>
            <person name="Luo Z.H."/>
            <person name="Li M."/>
        </authorList>
    </citation>
    <scope>NUCLEOTIDE SEQUENCE [LARGE SCALE GENOMIC DNA]</scope>
    <source>
        <strain evidence="1">HyVt-346</strain>
    </source>
</reference>
<dbReference type="AlphaFoldDB" id="A0A7V1CWT1"/>
<dbReference type="Proteomes" id="UP000886188">
    <property type="component" value="Unassembled WGS sequence"/>
</dbReference>
<dbReference type="EMBL" id="DRGM01000049">
    <property type="protein sequence ID" value="HEA15753.1"/>
    <property type="molecule type" value="Genomic_DNA"/>
</dbReference>
<name>A0A7V1CWT1_9GAMM</name>
<organism evidence="1">
    <name type="scientific">Pseudoalteromonas prydzensis</name>
    <dbReference type="NCBI Taxonomy" id="182141"/>
    <lineage>
        <taxon>Bacteria</taxon>
        <taxon>Pseudomonadati</taxon>
        <taxon>Pseudomonadota</taxon>
        <taxon>Gammaproteobacteria</taxon>
        <taxon>Alteromonadales</taxon>
        <taxon>Pseudoalteromonadaceae</taxon>
        <taxon>Pseudoalteromonas</taxon>
    </lineage>
</organism>
<dbReference type="RefSeq" id="WP_304180222.1">
    <property type="nucleotide sequence ID" value="NZ_DRGM01000049.1"/>
</dbReference>